<dbReference type="EMBL" id="JAPEVA010000082">
    <property type="protein sequence ID" value="KAJ4400846.1"/>
    <property type="molecule type" value="Genomic_DNA"/>
</dbReference>
<protein>
    <submittedName>
        <fullName evidence="1">Uncharacterized protein</fullName>
    </submittedName>
</protein>
<dbReference type="AlphaFoldDB" id="A0A9W8Z938"/>
<dbReference type="OrthoDB" id="5384519at2759"/>
<reference evidence="1" key="1">
    <citation type="submission" date="2022-10" db="EMBL/GenBank/DDBJ databases">
        <title>Tapping the CABI collections for fungal endophytes: first genome assemblies for Collariella, Neodidymelliopsis, Ascochyta clinopodiicola, Didymella pomorum, Didymosphaeria variabile, Neocosmospora piperis and Neocucurbitaria cava.</title>
        <authorList>
            <person name="Hill R."/>
        </authorList>
    </citation>
    <scope>NUCLEOTIDE SEQUENCE</scope>
    <source>
        <strain evidence="1">IMI 355091</strain>
    </source>
</reference>
<comment type="caution">
    <text evidence="1">The sequence shown here is derived from an EMBL/GenBank/DDBJ whole genome shotgun (WGS) entry which is preliminary data.</text>
</comment>
<sequence length="271" mass="29901">MSSLEVNHEQVRKSLPEEWQWDIQYLPSSASWICTPQEPDEATQFPLTIAGAPVVLPVEHHWPPVGGVNPPPDPRFSTPIDCRAQVSVDIIRDIFVTFEGSVGFYILINGLLQVIVPPEFDTTWASSHLPHKFGGLKVSYIESNIEPTMLPSKTATTKTKPSLTSQNTVGEGIFLNQMAAAVSHAVLYRVNPDFDPPSGFSGIALYAEGMRTDGTEGPGVVGFQSFVQRSGQVQNYNMEGSALDQRLKRGRVAFYGAFQVPHELRKEYTIV</sequence>
<name>A0A9W8Z938_9PLEO</name>
<evidence type="ECO:0000313" key="1">
    <source>
        <dbReference type="EMBL" id="KAJ4400846.1"/>
    </source>
</evidence>
<accession>A0A9W8Z938</accession>
<proteinExistence type="predicted"/>
<keyword evidence="2" id="KW-1185">Reference proteome</keyword>
<organism evidence="1 2">
    <name type="scientific">Didymella pomorum</name>
    <dbReference type="NCBI Taxonomy" id="749634"/>
    <lineage>
        <taxon>Eukaryota</taxon>
        <taxon>Fungi</taxon>
        <taxon>Dikarya</taxon>
        <taxon>Ascomycota</taxon>
        <taxon>Pezizomycotina</taxon>
        <taxon>Dothideomycetes</taxon>
        <taxon>Pleosporomycetidae</taxon>
        <taxon>Pleosporales</taxon>
        <taxon>Pleosporineae</taxon>
        <taxon>Didymellaceae</taxon>
        <taxon>Didymella</taxon>
    </lineage>
</organism>
<gene>
    <name evidence="1" type="ORF">N0V91_008353</name>
</gene>
<dbReference type="Proteomes" id="UP001140510">
    <property type="component" value="Unassembled WGS sequence"/>
</dbReference>
<evidence type="ECO:0000313" key="2">
    <source>
        <dbReference type="Proteomes" id="UP001140510"/>
    </source>
</evidence>